<gene>
    <name evidence="1" type="ORF">CRHIZ90672A_00000801</name>
</gene>
<dbReference type="EMBL" id="CABFNQ020000444">
    <property type="protein sequence ID" value="CAH0014961.1"/>
    <property type="molecule type" value="Genomic_DNA"/>
</dbReference>
<accession>A0A9N9YBC3</accession>
<dbReference type="Proteomes" id="UP000696573">
    <property type="component" value="Unassembled WGS sequence"/>
</dbReference>
<keyword evidence="2" id="KW-1185">Reference proteome</keyword>
<evidence type="ECO:0000313" key="1">
    <source>
        <dbReference type="EMBL" id="CAH0014961.1"/>
    </source>
</evidence>
<proteinExistence type="predicted"/>
<reference evidence="1" key="1">
    <citation type="submission" date="2021-10" db="EMBL/GenBank/DDBJ databases">
        <authorList>
            <person name="Piombo E."/>
        </authorList>
    </citation>
    <scope>NUCLEOTIDE SEQUENCE</scope>
</reference>
<dbReference type="AlphaFoldDB" id="A0A9N9YBC3"/>
<protein>
    <submittedName>
        <fullName evidence="1">Uncharacterized protein</fullName>
    </submittedName>
</protein>
<evidence type="ECO:0000313" key="2">
    <source>
        <dbReference type="Proteomes" id="UP000696573"/>
    </source>
</evidence>
<name>A0A9N9YBC3_9HYPO</name>
<organism evidence="1 2">
    <name type="scientific">Clonostachys rhizophaga</name>
    <dbReference type="NCBI Taxonomy" id="160324"/>
    <lineage>
        <taxon>Eukaryota</taxon>
        <taxon>Fungi</taxon>
        <taxon>Dikarya</taxon>
        <taxon>Ascomycota</taxon>
        <taxon>Pezizomycotina</taxon>
        <taxon>Sordariomycetes</taxon>
        <taxon>Hypocreomycetidae</taxon>
        <taxon>Hypocreales</taxon>
        <taxon>Bionectriaceae</taxon>
        <taxon>Clonostachys</taxon>
    </lineage>
</organism>
<sequence length="66" mass="7192">MRSATSPSLGRCRRDSSSRVVVRASDHKLLPEIGLESPVGSLYGLFGSWRLTVTYAEAEVGSIRIL</sequence>
<comment type="caution">
    <text evidence="1">The sequence shown here is derived from an EMBL/GenBank/DDBJ whole genome shotgun (WGS) entry which is preliminary data.</text>
</comment>